<evidence type="ECO:0008006" key="4">
    <source>
        <dbReference type="Google" id="ProtNLM"/>
    </source>
</evidence>
<name>A0A5J5IZ55_9MICO</name>
<evidence type="ECO:0000313" key="2">
    <source>
        <dbReference type="EMBL" id="KAA9105943.1"/>
    </source>
</evidence>
<reference evidence="3" key="1">
    <citation type="submission" date="2019-09" db="EMBL/GenBank/DDBJ databases">
        <title>Mumia zhuanghuii sp. nov. isolated from the intestinal contents of plateau pika (Ochotona curzoniae) in the Qinghai-Tibet plateau of China.</title>
        <authorList>
            <person name="Tian Z."/>
        </authorList>
    </citation>
    <scope>NUCLEOTIDE SEQUENCE [LARGE SCALE GENOMIC DNA]</scope>
    <source>
        <strain evidence="3">JCM 30598</strain>
    </source>
</reference>
<proteinExistence type="predicted"/>
<feature type="chain" id="PRO_5038798246" description="DUF2599 domain-containing protein" evidence="1">
    <location>
        <begin position="43"/>
        <end position="333"/>
    </location>
</feature>
<organism evidence="2 3">
    <name type="scientific">Microbacterium rhizomatis</name>
    <dbReference type="NCBI Taxonomy" id="1631477"/>
    <lineage>
        <taxon>Bacteria</taxon>
        <taxon>Bacillati</taxon>
        <taxon>Actinomycetota</taxon>
        <taxon>Actinomycetes</taxon>
        <taxon>Micrococcales</taxon>
        <taxon>Microbacteriaceae</taxon>
        <taxon>Microbacterium</taxon>
    </lineage>
</organism>
<feature type="signal peptide" evidence="1">
    <location>
        <begin position="1"/>
        <end position="42"/>
    </location>
</feature>
<dbReference type="OrthoDB" id="4412570at2"/>
<evidence type="ECO:0000313" key="3">
    <source>
        <dbReference type="Proteomes" id="UP000325827"/>
    </source>
</evidence>
<keyword evidence="3" id="KW-1185">Reference proteome</keyword>
<dbReference type="Proteomes" id="UP000325827">
    <property type="component" value="Unassembled WGS sequence"/>
</dbReference>
<accession>A0A5J5IZ55</accession>
<sequence length="333" mass="33625">MLAEIWRAREIRGWFVMMKRLRVGVVATAVGGLLLASLGATAAAASEDDGGDVLAALAVTAQTDQAPDVLSSNADPASVRVTVPENSADPVVIDSGAVEIEVTLPGTAADAATIGGGLVGFDGGDGSTAVPVVKDDGSVQLISVIDGSSSPTEYRYELDLPAGATLEPVDGGGAAVTAADGGILYAILAPWAVDGNGVAVSTSYTVDGNALVQHVVHDASNAYPVVADPWLGGTWTESWAWYSGITRIAMTPTVFAKAACPGNVVCAAAWQGAAQSELANAQVNSTNKAKINKSTTRSQIGCHMVGGALKSPWNLETSAADKGLAGFIASACN</sequence>
<evidence type="ECO:0000256" key="1">
    <source>
        <dbReference type="SAM" id="SignalP"/>
    </source>
</evidence>
<protein>
    <recommendedName>
        <fullName evidence="4">DUF2599 domain-containing protein</fullName>
    </recommendedName>
</protein>
<gene>
    <name evidence="2" type="ORF">F6B43_16405</name>
</gene>
<keyword evidence="1" id="KW-0732">Signal</keyword>
<dbReference type="EMBL" id="VYSA01000004">
    <property type="protein sequence ID" value="KAA9105943.1"/>
    <property type="molecule type" value="Genomic_DNA"/>
</dbReference>
<dbReference type="RefSeq" id="WP_150450085.1">
    <property type="nucleotide sequence ID" value="NZ_VYSA01000004.1"/>
</dbReference>
<dbReference type="AlphaFoldDB" id="A0A5J5IZ55"/>
<comment type="caution">
    <text evidence="2">The sequence shown here is derived from an EMBL/GenBank/DDBJ whole genome shotgun (WGS) entry which is preliminary data.</text>
</comment>